<name>A0ABS5QJS2_9BACT</name>
<proteinExistence type="inferred from homology"/>
<gene>
    <name evidence="16" type="primary">murB</name>
    <name evidence="18" type="ORF">VAMP_6n101</name>
</gene>
<evidence type="ECO:0000256" key="16">
    <source>
        <dbReference type="HAMAP-Rule" id="MF_00037"/>
    </source>
</evidence>
<keyword evidence="7 16" id="KW-0285">Flavoprotein</keyword>
<dbReference type="Proteomes" id="UP000680365">
    <property type="component" value="Unassembled WGS sequence"/>
</dbReference>
<keyword evidence="10 16" id="KW-0133">Cell shape</keyword>
<feature type="active site" evidence="16">
    <location>
        <position position="167"/>
    </location>
</feature>
<evidence type="ECO:0000256" key="9">
    <source>
        <dbReference type="ARBA" id="ARBA00022857"/>
    </source>
</evidence>
<dbReference type="Gene3D" id="3.90.78.10">
    <property type="entry name" value="UDP-N-acetylenolpyruvoylglucosamine reductase, C-terminal domain"/>
    <property type="match status" value="1"/>
</dbReference>
<evidence type="ECO:0000256" key="2">
    <source>
        <dbReference type="ARBA" id="ARBA00003921"/>
    </source>
</evidence>
<dbReference type="InterPro" id="IPR011601">
    <property type="entry name" value="MurB_C"/>
</dbReference>
<evidence type="ECO:0000256" key="6">
    <source>
        <dbReference type="ARBA" id="ARBA00022618"/>
    </source>
</evidence>
<dbReference type="SUPFAM" id="SSF56176">
    <property type="entry name" value="FAD-binding/transporter-associated domain-like"/>
    <property type="match status" value="1"/>
</dbReference>
<dbReference type="InterPro" id="IPR036635">
    <property type="entry name" value="MurB_C_sf"/>
</dbReference>
<dbReference type="NCBIfam" id="TIGR00179">
    <property type="entry name" value="murB"/>
    <property type="match status" value="1"/>
</dbReference>
<comment type="subcellular location">
    <subcellularLocation>
        <location evidence="3 16">Cytoplasm</location>
    </subcellularLocation>
</comment>
<evidence type="ECO:0000256" key="1">
    <source>
        <dbReference type="ARBA" id="ARBA00001974"/>
    </source>
</evidence>
<reference evidence="18 19" key="1">
    <citation type="journal article" date="2021" name="Nat. Commun.">
        <title>Reductive evolution and unique predatory mode in the CPR bacterium Vampirococcus lugosii.</title>
        <authorList>
            <person name="Moreira D."/>
            <person name="Zivanovic Y."/>
            <person name="Lopez-Archilla A.I."/>
            <person name="Iniesto M."/>
            <person name="Lopez-Garcia P."/>
        </authorList>
    </citation>
    <scope>NUCLEOTIDE SEQUENCE [LARGE SCALE GENOMIC DNA]</scope>
    <source>
        <strain evidence="18">Chiprana</strain>
    </source>
</reference>
<evidence type="ECO:0000313" key="19">
    <source>
        <dbReference type="Proteomes" id="UP000680365"/>
    </source>
</evidence>
<dbReference type="PROSITE" id="PS51387">
    <property type="entry name" value="FAD_PCMH"/>
    <property type="match status" value="1"/>
</dbReference>
<keyword evidence="5 16" id="KW-0963">Cytoplasm</keyword>
<evidence type="ECO:0000256" key="10">
    <source>
        <dbReference type="ARBA" id="ARBA00022960"/>
    </source>
</evidence>
<evidence type="ECO:0000256" key="12">
    <source>
        <dbReference type="ARBA" id="ARBA00023002"/>
    </source>
</evidence>
<feature type="active site" description="Proton donor" evidence="16">
    <location>
        <position position="215"/>
    </location>
</feature>
<keyword evidence="8 16" id="KW-0274">FAD</keyword>
<dbReference type="Pfam" id="PF01565">
    <property type="entry name" value="FAD_binding_4"/>
    <property type="match status" value="1"/>
</dbReference>
<evidence type="ECO:0000256" key="4">
    <source>
        <dbReference type="ARBA" id="ARBA00004752"/>
    </source>
</evidence>
<accession>A0ABS5QJS2</accession>
<comment type="cofactor">
    <cofactor evidence="1 16">
        <name>FAD</name>
        <dbReference type="ChEBI" id="CHEBI:57692"/>
    </cofactor>
</comment>
<evidence type="ECO:0000259" key="17">
    <source>
        <dbReference type="PROSITE" id="PS51387"/>
    </source>
</evidence>
<dbReference type="InterPro" id="IPR003170">
    <property type="entry name" value="MurB"/>
</dbReference>
<dbReference type="EMBL" id="JAEDAM010000003">
    <property type="protein sequence ID" value="MBS8121516.1"/>
    <property type="molecule type" value="Genomic_DNA"/>
</dbReference>
<keyword evidence="19" id="KW-1185">Reference proteome</keyword>
<dbReference type="Pfam" id="PF02873">
    <property type="entry name" value="MurB_C"/>
    <property type="match status" value="1"/>
</dbReference>
<sequence>MCFLKRNIDISNFSNFKTKASAKYFFQINNLQDVLLLNDLFDFANKNNLKILFVGAGTNILFAFYEFDGIIIKNNLNGFDYDKGAKILNIYSNELISNISEKLEYEYDENIWHRFIGLPGTVGGAIYGNAGCFGLEISSNILNVEVYDFINGNFLILNKEDINFGYRKSFFKDNFGYLIIKASFDLSKIKEKYSSDVDNIYFRENKQPKGNSCGSFFQNPSKDFSAGKLIQEVNLKGFTYGSAFFSDKHANFLMTNKDFGDYNDLLYLIKLAQKKVKNQFNIELIPEVKIATN</sequence>
<keyword evidence="12 16" id="KW-0560">Oxidoreductase</keyword>
<organism evidence="18 19">
    <name type="scientific">Candidatus Vampirococcus lugosii</name>
    <dbReference type="NCBI Taxonomy" id="2789015"/>
    <lineage>
        <taxon>Bacteria</taxon>
        <taxon>Candidatus Absconditibacteriota</taxon>
        <taxon>Vampirococcus</taxon>
    </lineage>
</organism>
<dbReference type="Gene3D" id="3.30.465.10">
    <property type="match status" value="1"/>
</dbReference>
<dbReference type="InterPro" id="IPR036318">
    <property type="entry name" value="FAD-bd_PCMH-like_sf"/>
</dbReference>
<comment type="function">
    <text evidence="2 16">Cell wall formation.</text>
</comment>
<evidence type="ECO:0000256" key="3">
    <source>
        <dbReference type="ARBA" id="ARBA00004496"/>
    </source>
</evidence>
<evidence type="ECO:0000313" key="18">
    <source>
        <dbReference type="EMBL" id="MBS8121516.1"/>
    </source>
</evidence>
<dbReference type="EC" id="1.3.1.98" evidence="16"/>
<evidence type="ECO:0000256" key="15">
    <source>
        <dbReference type="ARBA" id="ARBA00048914"/>
    </source>
</evidence>
<dbReference type="PANTHER" id="PTHR21071">
    <property type="entry name" value="UDP-N-ACETYLENOLPYRUVOYLGLUCOSAMINE REDUCTASE"/>
    <property type="match status" value="1"/>
</dbReference>
<dbReference type="RefSeq" id="WP_213348118.1">
    <property type="nucleotide sequence ID" value="NZ_JAEDAM010000003.1"/>
</dbReference>
<dbReference type="Gene3D" id="3.30.43.10">
    <property type="entry name" value="Uridine Diphospho-n-acetylenolpyruvylglucosamine Reductase, domain 2"/>
    <property type="match status" value="1"/>
</dbReference>
<comment type="catalytic activity">
    <reaction evidence="15 16">
        <text>UDP-N-acetyl-alpha-D-muramate + NADP(+) = UDP-N-acetyl-3-O-(1-carboxyvinyl)-alpha-D-glucosamine + NADPH + H(+)</text>
        <dbReference type="Rhea" id="RHEA:12248"/>
        <dbReference type="ChEBI" id="CHEBI:15378"/>
        <dbReference type="ChEBI" id="CHEBI:57783"/>
        <dbReference type="ChEBI" id="CHEBI:58349"/>
        <dbReference type="ChEBI" id="CHEBI:68483"/>
        <dbReference type="ChEBI" id="CHEBI:70757"/>
        <dbReference type="EC" id="1.3.1.98"/>
    </reaction>
</comment>
<dbReference type="InterPro" id="IPR016167">
    <property type="entry name" value="FAD-bd_PCMH_sub1"/>
</dbReference>
<evidence type="ECO:0000256" key="14">
    <source>
        <dbReference type="ARBA" id="ARBA00023316"/>
    </source>
</evidence>
<keyword evidence="14 16" id="KW-0961">Cell wall biogenesis/degradation</keyword>
<dbReference type="InterPro" id="IPR016166">
    <property type="entry name" value="FAD-bd_PCMH"/>
</dbReference>
<comment type="similarity">
    <text evidence="16">Belongs to the MurB family.</text>
</comment>
<feature type="active site" evidence="16">
    <location>
        <position position="287"/>
    </location>
</feature>
<evidence type="ECO:0000256" key="13">
    <source>
        <dbReference type="ARBA" id="ARBA00023306"/>
    </source>
</evidence>
<evidence type="ECO:0000256" key="7">
    <source>
        <dbReference type="ARBA" id="ARBA00022630"/>
    </source>
</evidence>
<keyword evidence="11 16" id="KW-0573">Peptidoglycan synthesis</keyword>
<dbReference type="SUPFAM" id="SSF56194">
    <property type="entry name" value="Uridine diphospho-N-Acetylenolpyruvylglucosamine reductase, MurB, C-terminal domain"/>
    <property type="match status" value="1"/>
</dbReference>
<feature type="domain" description="FAD-binding PCMH-type" evidence="17">
    <location>
        <begin position="18"/>
        <end position="207"/>
    </location>
</feature>
<dbReference type="InterPro" id="IPR016169">
    <property type="entry name" value="FAD-bd_PCMH_sub2"/>
</dbReference>
<keyword evidence="9 16" id="KW-0521">NADP</keyword>
<evidence type="ECO:0000256" key="5">
    <source>
        <dbReference type="ARBA" id="ARBA00022490"/>
    </source>
</evidence>
<dbReference type="GO" id="GO:0008762">
    <property type="term" value="F:UDP-N-acetylmuramate dehydrogenase activity"/>
    <property type="evidence" value="ECO:0007669"/>
    <property type="project" value="UniProtKB-EC"/>
</dbReference>
<keyword evidence="13 16" id="KW-0131">Cell cycle</keyword>
<comment type="caution">
    <text evidence="18">The sequence shown here is derived from an EMBL/GenBank/DDBJ whole genome shotgun (WGS) entry which is preliminary data.</text>
</comment>
<dbReference type="HAMAP" id="MF_00037">
    <property type="entry name" value="MurB"/>
    <property type="match status" value="1"/>
</dbReference>
<protein>
    <recommendedName>
        <fullName evidence="16">UDP-N-acetylenolpyruvoylglucosamine reductase</fullName>
        <ecNumber evidence="16">1.3.1.98</ecNumber>
    </recommendedName>
    <alternativeName>
        <fullName evidence="16">UDP-N-acetylmuramate dehydrogenase</fullName>
    </alternativeName>
</protein>
<comment type="pathway">
    <text evidence="4 16">Cell wall biogenesis; peptidoglycan biosynthesis.</text>
</comment>
<evidence type="ECO:0000256" key="11">
    <source>
        <dbReference type="ARBA" id="ARBA00022984"/>
    </source>
</evidence>
<dbReference type="InterPro" id="IPR006094">
    <property type="entry name" value="Oxid_FAD_bind_N"/>
</dbReference>
<evidence type="ECO:0000256" key="8">
    <source>
        <dbReference type="ARBA" id="ARBA00022827"/>
    </source>
</evidence>
<keyword evidence="6 16" id="KW-0132">Cell division</keyword>
<dbReference type="PANTHER" id="PTHR21071:SF4">
    <property type="entry name" value="UDP-N-ACETYLENOLPYRUVOYLGLUCOSAMINE REDUCTASE"/>
    <property type="match status" value="1"/>
</dbReference>